<keyword evidence="4" id="KW-0804">Transcription</keyword>
<dbReference type="InterPro" id="IPR003313">
    <property type="entry name" value="AraC-bd"/>
</dbReference>
<protein>
    <submittedName>
        <fullName evidence="6">Helix-turn-helix domain-containing protein</fullName>
    </submittedName>
</protein>
<feature type="domain" description="HTH araC/xylS-type" evidence="5">
    <location>
        <begin position="175"/>
        <end position="271"/>
    </location>
</feature>
<dbReference type="InterPro" id="IPR009057">
    <property type="entry name" value="Homeodomain-like_sf"/>
</dbReference>
<dbReference type="Proteomes" id="UP000447355">
    <property type="component" value="Unassembled WGS sequence"/>
</dbReference>
<dbReference type="InterPro" id="IPR018060">
    <property type="entry name" value="HTH_AraC"/>
</dbReference>
<dbReference type="InterPro" id="IPR037923">
    <property type="entry name" value="HTH-like"/>
</dbReference>
<dbReference type="Pfam" id="PF12833">
    <property type="entry name" value="HTH_18"/>
    <property type="match status" value="1"/>
</dbReference>
<dbReference type="PROSITE" id="PS01124">
    <property type="entry name" value="HTH_ARAC_FAMILY_2"/>
    <property type="match status" value="1"/>
</dbReference>
<organism evidence="6 7">
    <name type="scientific">Duganella vulcania</name>
    <dbReference type="NCBI Taxonomy" id="2692166"/>
    <lineage>
        <taxon>Bacteria</taxon>
        <taxon>Pseudomonadati</taxon>
        <taxon>Pseudomonadota</taxon>
        <taxon>Betaproteobacteria</taxon>
        <taxon>Burkholderiales</taxon>
        <taxon>Oxalobacteraceae</taxon>
        <taxon>Telluria group</taxon>
        <taxon>Duganella</taxon>
    </lineage>
</organism>
<dbReference type="SMART" id="SM00342">
    <property type="entry name" value="HTH_ARAC"/>
    <property type="match status" value="1"/>
</dbReference>
<keyword evidence="1" id="KW-0805">Transcription regulation</keyword>
<dbReference type="AlphaFoldDB" id="A0A845GTL2"/>
<dbReference type="Pfam" id="PF02311">
    <property type="entry name" value="AraC_binding"/>
    <property type="match status" value="1"/>
</dbReference>
<dbReference type="InterPro" id="IPR050204">
    <property type="entry name" value="AraC_XylS_family_regulators"/>
</dbReference>
<evidence type="ECO:0000256" key="3">
    <source>
        <dbReference type="ARBA" id="ARBA00023159"/>
    </source>
</evidence>
<dbReference type="Gene3D" id="1.10.10.60">
    <property type="entry name" value="Homeodomain-like"/>
    <property type="match status" value="2"/>
</dbReference>
<name>A0A845GTL2_9BURK</name>
<reference evidence="6" key="1">
    <citation type="submission" date="2019-12" db="EMBL/GenBank/DDBJ databases">
        <title>Novel species isolated from a subtropical stream in China.</title>
        <authorList>
            <person name="Lu H."/>
        </authorList>
    </citation>
    <scope>NUCLEOTIDE SEQUENCE [LARGE SCALE GENOMIC DNA]</scope>
    <source>
        <strain evidence="6">FT81W</strain>
    </source>
</reference>
<sequence>MPQHTPQPGSRFWRDASLPFIEARTVGDGRKLCYGRHAHETFSIGAIRAGRTDYLNQSSRRQVGPGTVVLMNPGDVHACNPVADETWAYRMLYVDRAWLAGLQREWGFHDFRPFAAAMSTAPALYAGFNRFYDVLTADGADHLLRQCAAVDFFGQVQSSLDPAAIVEREANRKLDRAADYIRDNCAAALRLEDICGAAGLSPSYLIRAFRKRYGMTPHAYLLNRRIQLARGLLKGGAAIAEVALATGFADQAHFQRTFKQLLAATPGQYLR</sequence>
<evidence type="ECO:0000256" key="1">
    <source>
        <dbReference type="ARBA" id="ARBA00023015"/>
    </source>
</evidence>
<dbReference type="PANTHER" id="PTHR46796:SF2">
    <property type="entry name" value="TRANSCRIPTIONAL REGULATORY PROTEIN"/>
    <property type="match status" value="1"/>
</dbReference>
<dbReference type="InterPro" id="IPR020449">
    <property type="entry name" value="Tscrpt_reg_AraC-type_HTH"/>
</dbReference>
<dbReference type="RefSeq" id="WP_161086022.1">
    <property type="nucleotide sequence ID" value="NZ_WWCX01000061.1"/>
</dbReference>
<dbReference type="PROSITE" id="PS00041">
    <property type="entry name" value="HTH_ARAC_FAMILY_1"/>
    <property type="match status" value="1"/>
</dbReference>
<evidence type="ECO:0000259" key="5">
    <source>
        <dbReference type="PROSITE" id="PS01124"/>
    </source>
</evidence>
<evidence type="ECO:0000256" key="4">
    <source>
        <dbReference type="ARBA" id="ARBA00023163"/>
    </source>
</evidence>
<dbReference type="SUPFAM" id="SSF46689">
    <property type="entry name" value="Homeodomain-like"/>
    <property type="match status" value="2"/>
</dbReference>
<dbReference type="PRINTS" id="PR00032">
    <property type="entry name" value="HTHARAC"/>
</dbReference>
<gene>
    <name evidence="6" type="ORF">GTP90_24710</name>
</gene>
<evidence type="ECO:0000256" key="2">
    <source>
        <dbReference type="ARBA" id="ARBA00023125"/>
    </source>
</evidence>
<proteinExistence type="predicted"/>
<evidence type="ECO:0000313" key="6">
    <source>
        <dbReference type="EMBL" id="MYM97055.1"/>
    </source>
</evidence>
<dbReference type="EMBL" id="WWCX01000061">
    <property type="protein sequence ID" value="MYM97055.1"/>
    <property type="molecule type" value="Genomic_DNA"/>
</dbReference>
<dbReference type="InterPro" id="IPR018062">
    <property type="entry name" value="HTH_AraC-typ_CS"/>
</dbReference>
<keyword evidence="2" id="KW-0238">DNA-binding</keyword>
<keyword evidence="3" id="KW-0010">Activator</keyword>
<dbReference type="SUPFAM" id="SSF51215">
    <property type="entry name" value="Regulatory protein AraC"/>
    <property type="match status" value="1"/>
</dbReference>
<accession>A0A845GTL2</accession>
<comment type="caution">
    <text evidence="6">The sequence shown here is derived from an EMBL/GenBank/DDBJ whole genome shotgun (WGS) entry which is preliminary data.</text>
</comment>
<dbReference type="GO" id="GO:0003700">
    <property type="term" value="F:DNA-binding transcription factor activity"/>
    <property type="evidence" value="ECO:0007669"/>
    <property type="project" value="InterPro"/>
</dbReference>
<evidence type="ECO:0000313" key="7">
    <source>
        <dbReference type="Proteomes" id="UP000447355"/>
    </source>
</evidence>
<dbReference type="PANTHER" id="PTHR46796">
    <property type="entry name" value="HTH-TYPE TRANSCRIPTIONAL ACTIVATOR RHAS-RELATED"/>
    <property type="match status" value="1"/>
</dbReference>
<dbReference type="GO" id="GO:0043565">
    <property type="term" value="F:sequence-specific DNA binding"/>
    <property type="evidence" value="ECO:0007669"/>
    <property type="project" value="InterPro"/>
</dbReference>